<name>A0A0C1R097_9RICK</name>
<dbReference type="SUPFAM" id="SSF88723">
    <property type="entry name" value="PIN domain-like"/>
    <property type="match status" value="1"/>
</dbReference>
<dbReference type="STRING" id="86105.NF27_DC00040"/>
<dbReference type="InterPro" id="IPR029060">
    <property type="entry name" value="PIN-like_dom_sf"/>
</dbReference>
<dbReference type="InterPro" id="IPR002716">
    <property type="entry name" value="PIN_dom"/>
</dbReference>
<dbReference type="Pfam" id="PF13470">
    <property type="entry name" value="PIN_3"/>
    <property type="match status" value="1"/>
</dbReference>
<accession>A0A0C1R097</accession>
<sequence>MKIILDCNVIIAAGLTDGVCRQVIFKIIKNHKNYVSEEILKEYIAVINRDKFKKHQSYLQKLLKIICEVLELAQVSTTSHRFELPDIDDEKYLALACSVKADYLITGNLKHFPDKKYIYTKVISPGEFLAL</sequence>
<dbReference type="PANTHER" id="PTHR34610:SF3">
    <property type="entry name" value="SSL7007 PROTEIN"/>
    <property type="match status" value="1"/>
</dbReference>
<dbReference type="PANTHER" id="PTHR34610">
    <property type="entry name" value="SSL7007 PROTEIN"/>
    <property type="match status" value="1"/>
</dbReference>
<gene>
    <name evidence="2" type="ORF">NF27_DC00040</name>
</gene>
<organism evidence="2 3">
    <name type="scientific">Candidatus Jidaibacter acanthamoebae</name>
    <dbReference type="NCBI Taxonomy" id="86105"/>
    <lineage>
        <taxon>Bacteria</taxon>
        <taxon>Pseudomonadati</taxon>
        <taxon>Pseudomonadota</taxon>
        <taxon>Alphaproteobacteria</taxon>
        <taxon>Rickettsiales</taxon>
        <taxon>Candidatus Midichloriaceae</taxon>
        <taxon>Candidatus Jidaibacter</taxon>
    </lineage>
</organism>
<evidence type="ECO:0000313" key="2">
    <source>
        <dbReference type="EMBL" id="KIE05725.1"/>
    </source>
</evidence>
<protein>
    <recommendedName>
        <fullName evidence="1">PIN domain-containing protein</fullName>
    </recommendedName>
</protein>
<evidence type="ECO:0000313" key="3">
    <source>
        <dbReference type="Proteomes" id="UP000031258"/>
    </source>
</evidence>
<dbReference type="AlphaFoldDB" id="A0A0C1R097"/>
<dbReference type="EMBL" id="JSWE01000079">
    <property type="protein sequence ID" value="KIE05725.1"/>
    <property type="molecule type" value="Genomic_DNA"/>
</dbReference>
<dbReference type="OrthoDB" id="5243920at2"/>
<dbReference type="NCBIfam" id="TIGR00305">
    <property type="entry name" value="putative toxin-antitoxin system toxin component, PIN family"/>
    <property type="match status" value="1"/>
</dbReference>
<feature type="domain" description="PIN" evidence="1">
    <location>
        <begin position="2"/>
        <end position="109"/>
    </location>
</feature>
<proteinExistence type="predicted"/>
<reference evidence="2 3" key="1">
    <citation type="submission" date="2014-11" db="EMBL/GenBank/DDBJ databases">
        <title>A Rickettsiales Symbiont of Amoebae With Ancient Features.</title>
        <authorList>
            <person name="Schulz F."/>
            <person name="Martijn J."/>
            <person name="Wascher F."/>
            <person name="Kostanjsek R."/>
            <person name="Ettema T.J."/>
            <person name="Horn M."/>
        </authorList>
    </citation>
    <scope>NUCLEOTIDE SEQUENCE [LARGE SCALE GENOMIC DNA]</scope>
    <source>
        <strain evidence="2 3">UWC36</strain>
    </source>
</reference>
<comment type="caution">
    <text evidence="2">The sequence shown here is derived from an EMBL/GenBank/DDBJ whole genome shotgun (WGS) entry which is preliminary data.</text>
</comment>
<dbReference type="InterPro" id="IPR002850">
    <property type="entry name" value="PIN_toxin-like"/>
</dbReference>
<dbReference type="Proteomes" id="UP000031258">
    <property type="component" value="Unassembled WGS sequence"/>
</dbReference>
<keyword evidence="3" id="KW-1185">Reference proteome</keyword>
<dbReference type="RefSeq" id="WP_039455544.1">
    <property type="nucleotide sequence ID" value="NZ_JSWE01000079.1"/>
</dbReference>
<evidence type="ECO:0000259" key="1">
    <source>
        <dbReference type="Pfam" id="PF13470"/>
    </source>
</evidence>